<dbReference type="STRING" id="81972.D7L589"/>
<gene>
    <name evidence="2" type="ORF">ARALYDRAFT_899826</name>
</gene>
<dbReference type="Proteomes" id="UP000008694">
    <property type="component" value="Unassembled WGS sequence"/>
</dbReference>
<dbReference type="eggNOG" id="KOG0417">
    <property type="taxonomic scope" value="Eukaryota"/>
</dbReference>
<evidence type="ECO:0000256" key="1">
    <source>
        <dbReference type="SAM" id="MobiDB-lite"/>
    </source>
</evidence>
<reference evidence="3" key="1">
    <citation type="journal article" date="2011" name="Nat. Genet.">
        <title>The Arabidopsis lyrata genome sequence and the basis of rapid genome size change.</title>
        <authorList>
            <person name="Hu T.T."/>
            <person name="Pattyn P."/>
            <person name="Bakker E.G."/>
            <person name="Cao J."/>
            <person name="Cheng J.-F."/>
            <person name="Clark R.M."/>
            <person name="Fahlgren N."/>
            <person name="Fawcett J.A."/>
            <person name="Grimwood J."/>
            <person name="Gundlach H."/>
            <person name="Haberer G."/>
            <person name="Hollister J.D."/>
            <person name="Ossowski S."/>
            <person name="Ottilar R.P."/>
            <person name="Salamov A.A."/>
            <person name="Schneeberger K."/>
            <person name="Spannagl M."/>
            <person name="Wang X."/>
            <person name="Yang L."/>
            <person name="Nasrallah M.E."/>
            <person name="Bergelson J."/>
            <person name="Carrington J.C."/>
            <person name="Gaut B.S."/>
            <person name="Schmutz J."/>
            <person name="Mayer K.F.X."/>
            <person name="Van de Peer Y."/>
            <person name="Grigoriev I.V."/>
            <person name="Nordborg M."/>
            <person name="Weigel D."/>
            <person name="Guo Y.-L."/>
        </authorList>
    </citation>
    <scope>NUCLEOTIDE SEQUENCE [LARGE SCALE GENOMIC DNA]</scope>
    <source>
        <strain evidence="3">cv. MN47</strain>
    </source>
</reference>
<evidence type="ECO:0000313" key="2">
    <source>
        <dbReference type="EMBL" id="EFH62247.1"/>
    </source>
</evidence>
<proteinExistence type="predicted"/>
<evidence type="ECO:0000313" key="3">
    <source>
        <dbReference type="Proteomes" id="UP000008694"/>
    </source>
</evidence>
<name>D7L589_ARALL</name>
<dbReference type="Gramene" id="scaffold_303796.1">
    <property type="protein sequence ID" value="scaffold_303796.1"/>
    <property type="gene ID" value="scaffold_303796.1"/>
</dbReference>
<feature type="region of interest" description="Disordered" evidence="1">
    <location>
        <begin position="47"/>
        <end position="66"/>
    </location>
</feature>
<dbReference type="AlphaFoldDB" id="D7L589"/>
<organism evidence="3">
    <name type="scientific">Arabidopsis lyrata subsp. lyrata</name>
    <name type="common">Lyre-leaved rock-cress</name>
    <dbReference type="NCBI Taxonomy" id="81972"/>
    <lineage>
        <taxon>Eukaryota</taxon>
        <taxon>Viridiplantae</taxon>
        <taxon>Streptophyta</taxon>
        <taxon>Embryophyta</taxon>
        <taxon>Tracheophyta</taxon>
        <taxon>Spermatophyta</taxon>
        <taxon>Magnoliopsida</taxon>
        <taxon>eudicotyledons</taxon>
        <taxon>Gunneridae</taxon>
        <taxon>Pentapetalae</taxon>
        <taxon>rosids</taxon>
        <taxon>malvids</taxon>
        <taxon>Brassicales</taxon>
        <taxon>Brassicaceae</taxon>
        <taxon>Camelineae</taxon>
        <taxon>Arabidopsis</taxon>
    </lineage>
</organism>
<dbReference type="EMBL" id="GL348715">
    <property type="protein sequence ID" value="EFH62247.1"/>
    <property type="molecule type" value="Genomic_DNA"/>
</dbReference>
<dbReference type="HOGENOM" id="CLU_2834596_0_0_1"/>
<sequence length="66" mass="7431">MMSFFKVCKFFTSRNSGKISPATISKLSEERLWKEFQEEDHILKAHVRSSIPSPELSGGNRTGSNA</sequence>
<keyword evidence="3" id="KW-1185">Reference proteome</keyword>
<protein>
    <submittedName>
        <fullName evidence="2">Uncharacterized protein</fullName>
    </submittedName>
</protein>
<accession>D7L589</accession>